<evidence type="ECO:0000256" key="7">
    <source>
        <dbReference type="ARBA" id="ARBA00048475"/>
    </source>
</evidence>
<dbReference type="PROSITE" id="PS01058">
    <property type="entry name" value="SAICAR_SYNTHETASE_2"/>
    <property type="match status" value="1"/>
</dbReference>
<dbReference type="NCBIfam" id="TIGR00081">
    <property type="entry name" value="purC"/>
    <property type="match status" value="1"/>
</dbReference>
<dbReference type="UniPathway" id="UPA00074">
    <property type="reaction ID" value="UER00131"/>
</dbReference>
<dbReference type="InterPro" id="IPR028923">
    <property type="entry name" value="SAICAR_synt/ADE2_N"/>
</dbReference>
<dbReference type="PANTHER" id="PTHR43700:SF1">
    <property type="entry name" value="PHOSPHORIBOSYLAMINOIMIDAZOLE-SUCCINOCARBOXAMIDE SYNTHASE"/>
    <property type="match status" value="1"/>
</dbReference>
<evidence type="ECO:0000256" key="5">
    <source>
        <dbReference type="ARBA" id="ARBA00022755"/>
    </source>
</evidence>
<dbReference type="Gene3D" id="3.30.470.20">
    <property type="entry name" value="ATP-grasp fold, B domain"/>
    <property type="match status" value="1"/>
</dbReference>
<feature type="domain" description="SAICAR synthetase/ADE2 N-terminal" evidence="9">
    <location>
        <begin position="19"/>
        <end position="269"/>
    </location>
</feature>
<dbReference type="Gene3D" id="3.30.200.20">
    <property type="entry name" value="Phosphorylase Kinase, domain 1"/>
    <property type="match status" value="1"/>
</dbReference>
<dbReference type="CDD" id="cd01414">
    <property type="entry name" value="SAICAR_synt_Sc"/>
    <property type="match status" value="1"/>
</dbReference>
<evidence type="ECO:0000313" key="10">
    <source>
        <dbReference type="EMBL" id="OGL43181.1"/>
    </source>
</evidence>
<evidence type="ECO:0000256" key="6">
    <source>
        <dbReference type="ARBA" id="ARBA00022840"/>
    </source>
</evidence>
<sequence length="300" mass="34199">MAASVVVLDTDIKGLKVFKKGKVREVYELDQNDQLLMIATDRISAFDSVLPQGIPYKGKILTQISVFWFKQTSSLVSNHLIEHRFSKFPEKLKSYKDIIEKRSILIKKTQPYAIECIVRGYITGSGWEEYKKSGSVCSIRLPKDLRESEKLPEPIFTPSTKASAGHDINISFDEAVKIVGKQAALELKETSINLYNYVSRIAEKQGIIIADTKFEFGELDGRPILIDEIFTPDSSRFWETDQYEPGRSQKSLDKQFVRDYLNSVKWNRKPPAPDLPASVIETTSKKYLEVYKKLTGMEIS</sequence>
<dbReference type="AlphaFoldDB" id="A0A1F7RNZ5"/>
<keyword evidence="5 8" id="KW-0658">Purine biosynthesis</keyword>
<keyword evidence="6 8" id="KW-0067">ATP-binding</keyword>
<reference evidence="10 11" key="1">
    <citation type="journal article" date="2016" name="Nat. Commun.">
        <title>Thousands of microbial genomes shed light on interconnected biogeochemical processes in an aquifer system.</title>
        <authorList>
            <person name="Anantharaman K."/>
            <person name="Brown C.T."/>
            <person name="Hug L.A."/>
            <person name="Sharon I."/>
            <person name="Castelle C.J."/>
            <person name="Probst A.J."/>
            <person name="Thomas B.C."/>
            <person name="Singh A."/>
            <person name="Wilkins M.J."/>
            <person name="Karaoz U."/>
            <person name="Brodie E.L."/>
            <person name="Williams K.H."/>
            <person name="Hubbard S.S."/>
            <person name="Banfield J.F."/>
        </authorList>
    </citation>
    <scope>NUCLEOTIDE SEQUENCE [LARGE SCALE GENOMIC DNA]</scope>
</reference>
<evidence type="ECO:0000256" key="4">
    <source>
        <dbReference type="ARBA" id="ARBA00022741"/>
    </source>
</evidence>
<accession>A0A1F7RNZ5</accession>
<evidence type="ECO:0000256" key="3">
    <source>
        <dbReference type="ARBA" id="ARBA00022598"/>
    </source>
</evidence>
<evidence type="ECO:0000256" key="1">
    <source>
        <dbReference type="ARBA" id="ARBA00004672"/>
    </source>
</evidence>
<dbReference type="GO" id="GO:0005524">
    <property type="term" value="F:ATP binding"/>
    <property type="evidence" value="ECO:0007669"/>
    <property type="project" value="UniProtKB-KW"/>
</dbReference>
<dbReference type="FunFam" id="3.30.470.20:FF:000015">
    <property type="entry name" value="Phosphoribosylaminoimidazole-succinocarboxamide synthase"/>
    <property type="match status" value="1"/>
</dbReference>
<dbReference type="EC" id="6.3.2.6" evidence="8"/>
<dbReference type="InterPro" id="IPR018236">
    <property type="entry name" value="SAICAR_synthetase_CS"/>
</dbReference>
<comment type="similarity">
    <text evidence="2 8">Belongs to the SAICAR synthetase family.</text>
</comment>
<dbReference type="NCBIfam" id="NF010568">
    <property type="entry name" value="PRK13961.1"/>
    <property type="match status" value="1"/>
</dbReference>
<dbReference type="GO" id="GO:0005737">
    <property type="term" value="C:cytoplasm"/>
    <property type="evidence" value="ECO:0007669"/>
    <property type="project" value="TreeGrafter"/>
</dbReference>
<dbReference type="PANTHER" id="PTHR43700">
    <property type="entry name" value="PHOSPHORIBOSYLAMINOIMIDAZOLE-SUCCINOCARBOXAMIDE SYNTHASE"/>
    <property type="match status" value="1"/>
</dbReference>
<dbReference type="Pfam" id="PF01259">
    <property type="entry name" value="SAICAR_synt"/>
    <property type="match status" value="1"/>
</dbReference>
<comment type="caution">
    <text evidence="10">The sequence shown here is derived from an EMBL/GenBank/DDBJ whole genome shotgun (WGS) entry which is preliminary data.</text>
</comment>
<gene>
    <name evidence="8" type="primary">purC</name>
    <name evidence="10" type="ORF">A2161_09030</name>
</gene>
<dbReference type="SUPFAM" id="SSF56104">
    <property type="entry name" value="SAICAR synthase-like"/>
    <property type="match status" value="1"/>
</dbReference>
<comment type="catalytic activity">
    <reaction evidence="7 8">
        <text>5-amino-1-(5-phospho-D-ribosyl)imidazole-4-carboxylate + L-aspartate + ATP = (2S)-2-[5-amino-1-(5-phospho-beta-D-ribosyl)imidazole-4-carboxamido]succinate + ADP + phosphate + 2 H(+)</text>
        <dbReference type="Rhea" id="RHEA:22628"/>
        <dbReference type="ChEBI" id="CHEBI:15378"/>
        <dbReference type="ChEBI" id="CHEBI:29991"/>
        <dbReference type="ChEBI" id="CHEBI:30616"/>
        <dbReference type="ChEBI" id="CHEBI:43474"/>
        <dbReference type="ChEBI" id="CHEBI:58443"/>
        <dbReference type="ChEBI" id="CHEBI:77657"/>
        <dbReference type="ChEBI" id="CHEBI:456216"/>
        <dbReference type="EC" id="6.3.2.6"/>
    </reaction>
</comment>
<dbReference type="HAMAP" id="MF_00137">
    <property type="entry name" value="SAICAR_synth"/>
    <property type="match status" value="1"/>
</dbReference>
<comment type="pathway">
    <text evidence="1 8">Purine metabolism; IMP biosynthesis via de novo pathway; 5-amino-1-(5-phospho-D-ribosyl)imidazole-4-carboxamide from 5-amino-1-(5-phospho-D-ribosyl)imidazole-4-carboxylate: step 1/2.</text>
</comment>
<organism evidence="10 11">
    <name type="scientific">Candidatus Schekmanbacteria bacterium RBG_13_48_7</name>
    <dbReference type="NCBI Taxonomy" id="1817878"/>
    <lineage>
        <taxon>Bacteria</taxon>
        <taxon>Candidatus Schekmaniibacteriota</taxon>
    </lineage>
</organism>
<evidence type="ECO:0000259" key="9">
    <source>
        <dbReference type="Pfam" id="PF01259"/>
    </source>
</evidence>
<dbReference type="Proteomes" id="UP000179266">
    <property type="component" value="Unassembled WGS sequence"/>
</dbReference>
<dbReference type="GO" id="GO:0004639">
    <property type="term" value="F:phosphoribosylaminoimidazolesuccinocarboxamide synthase activity"/>
    <property type="evidence" value="ECO:0007669"/>
    <property type="project" value="UniProtKB-UniRule"/>
</dbReference>
<keyword evidence="4 8" id="KW-0547">Nucleotide-binding</keyword>
<dbReference type="InterPro" id="IPR001636">
    <property type="entry name" value="SAICAR_synth"/>
</dbReference>
<dbReference type="EMBL" id="MGDD01000287">
    <property type="protein sequence ID" value="OGL43181.1"/>
    <property type="molecule type" value="Genomic_DNA"/>
</dbReference>
<name>A0A1F7RNZ5_9BACT</name>
<keyword evidence="3 8" id="KW-0436">Ligase</keyword>
<proteinExistence type="inferred from homology"/>
<dbReference type="GO" id="GO:0006189">
    <property type="term" value="P:'de novo' IMP biosynthetic process"/>
    <property type="evidence" value="ECO:0007669"/>
    <property type="project" value="UniProtKB-UniRule"/>
</dbReference>
<evidence type="ECO:0000313" key="11">
    <source>
        <dbReference type="Proteomes" id="UP000179266"/>
    </source>
</evidence>
<evidence type="ECO:0000256" key="8">
    <source>
        <dbReference type="HAMAP-Rule" id="MF_00137"/>
    </source>
</evidence>
<evidence type="ECO:0000256" key="2">
    <source>
        <dbReference type="ARBA" id="ARBA00010190"/>
    </source>
</evidence>
<protein>
    <recommendedName>
        <fullName evidence="8">Phosphoribosylaminoimidazole-succinocarboxamide synthase</fullName>
        <ecNumber evidence="8">6.3.2.6</ecNumber>
    </recommendedName>
    <alternativeName>
        <fullName evidence="8">SAICAR synthetase</fullName>
    </alternativeName>
</protein>